<name>A0A927CYL5_9BACI</name>
<dbReference type="EMBL" id="JACXSI010000016">
    <property type="protein sequence ID" value="MBD3108325.1"/>
    <property type="molecule type" value="Genomic_DNA"/>
</dbReference>
<organism evidence="1 2">
    <name type="scientific">Peribacillus faecalis</name>
    <dbReference type="NCBI Taxonomy" id="2772559"/>
    <lineage>
        <taxon>Bacteria</taxon>
        <taxon>Bacillati</taxon>
        <taxon>Bacillota</taxon>
        <taxon>Bacilli</taxon>
        <taxon>Bacillales</taxon>
        <taxon>Bacillaceae</taxon>
        <taxon>Peribacillus</taxon>
    </lineage>
</organism>
<gene>
    <name evidence="1" type="ORF">IEO70_08095</name>
</gene>
<proteinExistence type="predicted"/>
<dbReference type="Pfam" id="PF10720">
    <property type="entry name" value="DUF2515"/>
    <property type="match status" value="1"/>
</dbReference>
<comment type="caution">
    <text evidence="1">The sequence shown here is derived from an EMBL/GenBank/DDBJ whole genome shotgun (WGS) entry which is preliminary data.</text>
</comment>
<accession>A0A927CYL5</accession>
<reference evidence="1" key="1">
    <citation type="submission" date="2020-09" db="EMBL/GenBank/DDBJ databases">
        <title>Bacillus faecalis sp. nov., a moderately halophilic bacterium isolated from cow faeces.</title>
        <authorList>
            <person name="Jiang L."/>
            <person name="Lee J."/>
        </authorList>
    </citation>
    <scope>NUCLEOTIDE SEQUENCE</scope>
    <source>
        <strain evidence="1">AGMB 02131</strain>
    </source>
</reference>
<evidence type="ECO:0000313" key="2">
    <source>
        <dbReference type="Proteomes" id="UP000602076"/>
    </source>
</evidence>
<keyword evidence="2" id="KW-1185">Reference proteome</keyword>
<dbReference type="AlphaFoldDB" id="A0A927CYL5"/>
<sequence>MKGGLPIFISSKFPFLVCSKLPEHLVPIKKNLKMKSKINNKPLSVIEKKIIREIKERTSILNENNITRTKAYLDFYVQFPEIHWAFLAHMVSRNAGWNMTDLKGSLLSWLLEEKQRQSFFDFLERGNWLIFQDAYPQLLLYEHTKKSGISCFHLLAHFNISRFMEVIWESFLNTSNSNVLTNALIINEQNYIQSRLLEKSSYKKQTIFTLEFQLQDLLSMNQLIFPYREHGKAILLGDTLHFFESLPNRISFGKKLYKILYGESFEHIKSWAMKTTHTGSRKDFWPQLFNDRNETLPFAKFKPVIDKCGLPAGAPRLFSPTLVKTWPTVKHEPAEIQDWYRNWRIVYGLTNDDVKIDAEIKRAYCETLHKLELAILAKQTFLK</sequence>
<dbReference type="InterPro" id="IPR019658">
    <property type="entry name" value="DUF2515"/>
</dbReference>
<evidence type="ECO:0000313" key="1">
    <source>
        <dbReference type="EMBL" id="MBD3108325.1"/>
    </source>
</evidence>
<protein>
    <submittedName>
        <fullName evidence="1">DUF2515 family protein</fullName>
    </submittedName>
</protein>
<dbReference type="Proteomes" id="UP000602076">
    <property type="component" value="Unassembled WGS sequence"/>
</dbReference>